<evidence type="ECO:0000313" key="4">
    <source>
        <dbReference type="Proteomes" id="UP000701853"/>
    </source>
</evidence>
<dbReference type="Proteomes" id="UP000701853">
    <property type="component" value="Chromosome 8"/>
</dbReference>
<dbReference type="EMBL" id="JAHUZN010000008">
    <property type="protein sequence ID" value="KAG8485580.1"/>
    <property type="molecule type" value="Genomic_DNA"/>
</dbReference>
<name>A0A8J5YSJ9_9ROSI</name>
<dbReference type="InterPro" id="IPR039346">
    <property type="entry name" value="AGP25/26"/>
</dbReference>
<gene>
    <name evidence="3" type="ORF">CXB51_018835</name>
</gene>
<dbReference type="PANTHER" id="PTHR35725:SF4">
    <property type="entry name" value="CLASSICAL ARABINOGALACTAN PROTEIN 26"/>
    <property type="match status" value="1"/>
</dbReference>
<evidence type="ECO:0000256" key="2">
    <source>
        <dbReference type="SAM" id="Phobius"/>
    </source>
</evidence>
<keyword evidence="4" id="KW-1185">Reference proteome</keyword>
<feature type="compositionally biased region" description="Low complexity" evidence="1">
    <location>
        <begin position="91"/>
        <end position="101"/>
    </location>
</feature>
<dbReference type="PANTHER" id="PTHR35725">
    <property type="entry name" value="CLASSICAL ARABINOGALACTAN PROTEIN 26"/>
    <property type="match status" value="1"/>
</dbReference>
<proteinExistence type="predicted"/>
<sequence>MHSNFPYLDHSYRFIFIFNGFPLVTMGKLVHVFNGLFFSTTLSSSSQQYLHVQYSTISAAPAFLPSAPLASSPCLPPDIEPLFPTPNGVAPSPTDSSMPTIPSSPSPPNPDNIVAPAPGFAFSPSNSPLPVSTSVYPTSAQALKPTLFLGLLVFSILQKLSGCDFC</sequence>
<dbReference type="OrthoDB" id="1002289at2759"/>
<comment type="caution">
    <text evidence="3">The sequence shown here is derived from an EMBL/GenBank/DDBJ whole genome shotgun (WGS) entry which is preliminary data.</text>
</comment>
<protein>
    <submittedName>
        <fullName evidence="3">Uncharacterized protein</fullName>
    </submittedName>
</protein>
<keyword evidence="2" id="KW-0472">Membrane</keyword>
<accession>A0A8J5YSJ9</accession>
<dbReference type="AlphaFoldDB" id="A0A8J5YSJ9"/>
<evidence type="ECO:0000313" key="3">
    <source>
        <dbReference type="EMBL" id="KAG8485580.1"/>
    </source>
</evidence>
<keyword evidence="2" id="KW-0812">Transmembrane</keyword>
<keyword evidence="2" id="KW-1133">Transmembrane helix</keyword>
<feature type="region of interest" description="Disordered" evidence="1">
    <location>
        <begin position="85"/>
        <end position="110"/>
    </location>
</feature>
<feature type="transmembrane region" description="Helical" evidence="2">
    <location>
        <begin position="12"/>
        <end position="38"/>
    </location>
</feature>
<reference evidence="3 4" key="1">
    <citation type="journal article" date="2021" name="bioRxiv">
        <title>The Gossypium anomalum genome as a resource for cotton improvement and evolutionary analysis of hybrid incompatibility.</title>
        <authorList>
            <person name="Grover C.E."/>
            <person name="Yuan D."/>
            <person name="Arick M.A."/>
            <person name="Miller E.R."/>
            <person name="Hu G."/>
            <person name="Peterson D.G."/>
            <person name="Wendel J.F."/>
            <person name="Udall J.A."/>
        </authorList>
    </citation>
    <scope>NUCLEOTIDE SEQUENCE [LARGE SCALE GENOMIC DNA]</scope>
    <source>
        <strain evidence="3">JFW-Udall</strain>
        <tissue evidence="3">Leaf</tissue>
    </source>
</reference>
<organism evidence="3 4">
    <name type="scientific">Gossypium anomalum</name>
    <dbReference type="NCBI Taxonomy" id="47600"/>
    <lineage>
        <taxon>Eukaryota</taxon>
        <taxon>Viridiplantae</taxon>
        <taxon>Streptophyta</taxon>
        <taxon>Embryophyta</taxon>
        <taxon>Tracheophyta</taxon>
        <taxon>Spermatophyta</taxon>
        <taxon>Magnoliopsida</taxon>
        <taxon>eudicotyledons</taxon>
        <taxon>Gunneridae</taxon>
        <taxon>Pentapetalae</taxon>
        <taxon>rosids</taxon>
        <taxon>malvids</taxon>
        <taxon>Malvales</taxon>
        <taxon>Malvaceae</taxon>
        <taxon>Malvoideae</taxon>
        <taxon>Gossypium</taxon>
    </lineage>
</organism>
<evidence type="ECO:0000256" key="1">
    <source>
        <dbReference type="SAM" id="MobiDB-lite"/>
    </source>
</evidence>